<dbReference type="EMBL" id="MT143617">
    <property type="protein sequence ID" value="QJA98924.1"/>
    <property type="molecule type" value="Genomic_DNA"/>
</dbReference>
<protein>
    <submittedName>
        <fullName evidence="2">Uncharacterized protein</fullName>
    </submittedName>
</protein>
<organism evidence="2">
    <name type="scientific">viral metagenome</name>
    <dbReference type="NCBI Taxonomy" id="1070528"/>
    <lineage>
        <taxon>unclassified sequences</taxon>
        <taxon>metagenomes</taxon>
        <taxon>organismal metagenomes</taxon>
    </lineage>
</organism>
<feature type="region of interest" description="Disordered" evidence="1">
    <location>
        <begin position="1"/>
        <end position="22"/>
    </location>
</feature>
<feature type="compositionally biased region" description="Basic and acidic residues" evidence="1">
    <location>
        <begin position="87"/>
        <end position="97"/>
    </location>
</feature>
<evidence type="ECO:0000313" key="2">
    <source>
        <dbReference type="EMBL" id="QJA98924.1"/>
    </source>
</evidence>
<dbReference type="CDD" id="cd00085">
    <property type="entry name" value="HNHc"/>
    <property type="match status" value="1"/>
</dbReference>
<dbReference type="EMBL" id="MT143788">
    <property type="protein sequence ID" value="QJB02494.1"/>
    <property type="molecule type" value="Genomic_DNA"/>
</dbReference>
<evidence type="ECO:0000256" key="1">
    <source>
        <dbReference type="SAM" id="MobiDB-lite"/>
    </source>
</evidence>
<reference evidence="2" key="1">
    <citation type="submission" date="2020-03" db="EMBL/GenBank/DDBJ databases">
        <title>The deep terrestrial virosphere.</title>
        <authorList>
            <person name="Holmfeldt K."/>
            <person name="Nilsson E."/>
            <person name="Simone D."/>
            <person name="Lopez-Fernandez M."/>
            <person name="Wu X."/>
            <person name="de Brujin I."/>
            <person name="Lundin D."/>
            <person name="Andersson A."/>
            <person name="Bertilsson S."/>
            <person name="Dopson M."/>
        </authorList>
    </citation>
    <scope>NUCLEOTIDE SEQUENCE</scope>
    <source>
        <strain evidence="2">MM171A01444</strain>
        <strain evidence="3">MM171B01226</strain>
    </source>
</reference>
<accession>A0A6M3LZ30</accession>
<evidence type="ECO:0000313" key="3">
    <source>
        <dbReference type="EMBL" id="QJB02494.1"/>
    </source>
</evidence>
<name>A0A6M3LZ30_9ZZZZ</name>
<dbReference type="AlphaFoldDB" id="A0A6M3LZ30"/>
<proteinExistence type="predicted"/>
<sequence length="111" mass="13340">MPYKDREKQLAYQRDWQRKRREDPDYLETQKEKRRLYIEDNKPWFYLGMVKGRREVPIATRRDVYLRAGGECEMKDSRPCSGPMSLHHVDGDGDNHEESNLKLACDFHHKS</sequence>
<dbReference type="InterPro" id="IPR003615">
    <property type="entry name" value="HNH_nuc"/>
</dbReference>
<feature type="region of interest" description="Disordered" evidence="1">
    <location>
        <begin position="77"/>
        <end position="97"/>
    </location>
</feature>
<gene>
    <name evidence="2" type="ORF">MM171A01444_0014</name>
    <name evidence="3" type="ORF">MM171B01226_0002</name>
</gene>